<dbReference type="EMBL" id="BLPG01000001">
    <property type="protein sequence ID" value="GFJ91600.1"/>
    <property type="molecule type" value="Genomic_DNA"/>
</dbReference>
<sequence length="173" mass="18633">MSTTARSPAVPGRTLLRVGLAGMAVEMLFIGVPASLAPEWFFNWFAFGRGWAGAIGPYNEHYVLDLGFVYLALGAVLLWATFRLGRDLCIAALVGSLVANLPHLLFHLANTQALGTVDNVLQDGLLGSTVVYGLAMLLMVWTRPETTEVPTATVLRRPAEPARPSVRVGGEDR</sequence>
<proteinExistence type="predicted"/>
<feature type="transmembrane region" description="Helical" evidence="1">
    <location>
        <begin position="88"/>
        <end position="108"/>
    </location>
</feature>
<keyword evidence="1" id="KW-1133">Transmembrane helix</keyword>
<evidence type="ECO:0000313" key="2">
    <source>
        <dbReference type="EMBL" id="GFJ91600.1"/>
    </source>
</evidence>
<feature type="transmembrane region" description="Helical" evidence="1">
    <location>
        <begin position="120"/>
        <end position="141"/>
    </location>
</feature>
<reference evidence="2 3" key="2">
    <citation type="submission" date="2020-03" db="EMBL/GenBank/DDBJ databases">
        <authorList>
            <person name="Ichikawa N."/>
            <person name="Kimura A."/>
            <person name="Kitahashi Y."/>
            <person name="Uohara A."/>
        </authorList>
    </citation>
    <scope>NUCLEOTIDE SEQUENCE [LARGE SCALE GENOMIC DNA]</scope>
    <source>
        <strain evidence="2 3">NBRC 108638</strain>
    </source>
</reference>
<comment type="caution">
    <text evidence="2">The sequence shown here is derived from an EMBL/GenBank/DDBJ whole genome shotgun (WGS) entry which is preliminary data.</text>
</comment>
<keyword evidence="1" id="KW-0812">Transmembrane</keyword>
<evidence type="ECO:0000313" key="3">
    <source>
        <dbReference type="Proteomes" id="UP000482960"/>
    </source>
</evidence>
<name>A0A6V8L7T5_9ACTN</name>
<reference evidence="2 3" key="1">
    <citation type="submission" date="2020-03" db="EMBL/GenBank/DDBJ databases">
        <title>Whole genome shotgun sequence of Phytohabitans rumicis NBRC 108638.</title>
        <authorList>
            <person name="Komaki H."/>
            <person name="Tamura T."/>
        </authorList>
    </citation>
    <scope>NUCLEOTIDE SEQUENCE [LARGE SCALE GENOMIC DNA]</scope>
    <source>
        <strain evidence="2 3">NBRC 108638</strain>
    </source>
</reference>
<evidence type="ECO:0000256" key="1">
    <source>
        <dbReference type="SAM" id="Phobius"/>
    </source>
</evidence>
<feature type="transmembrane region" description="Helical" evidence="1">
    <location>
        <begin position="62"/>
        <end position="81"/>
    </location>
</feature>
<dbReference type="Proteomes" id="UP000482960">
    <property type="component" value="Unassembled WGS sequence"/>
</dbReference>
<dbReference type="AlphaFoldDB" id="A0A6V8L7T5"/>
<accession>A0A6V8L7T5</accession>
<dbReference type="RefSeq" id="WP_173078648.1">
    <property type="nucleotide sequence ID" value="NZ_BAABJB010000004.1"/>
</dbReference>
<gene>
    <name evidence="2" type="ORF">Prum_052420</name>
</gene>
<keyword evidence="1" id="KW-0472">Membrane</keyword>
<protein>
    <submittedName>
        <fullName evidence="2">Uncharacterized protein</fullName>
    </submittedName>
</protein>
<feature type="transmembrane region" description="Helical" evidence="1">
    <location>
        <begin position="20"/>
        <end position="42"/>
    </location>
</feature>
<keyword evidence="3" id="KW-1185">Reference proteome</keyword>
<organism evidence="2 3">
    <name type="scientific">Phytohabitans rumicis</name>
    <dbReference type="NCBI Taxonomy" id="1076125"/>
    <lineage>
        <taxon>Bacteria</taxon>
        <taxon>Bacillati</taxon>
        <taxon>Actinomycetota</taxon>
        <taxon>Actinomycetes</taxon>
        <taxon>Micromonosporales</taxon>
        <taxon>Micromonosporaceae</taxon>
    </lineage>
</organism>